<dbReference type="AlphaFoldDB" id="A0A1Y0LIN8"/>
<proteinExistence type="predicted"/>
<dbReference type="EMBL" id="CP015579">
    <property type="protein sequence ID" value="ARU93490.1"/>
    <property type="molecule type" value="Genomic_DNA"/>
</dbReference>
<gene>
    <name evidence="2" type="ORF">A7K98_06660</name>
    <name evidence="3" type="ORF">A7K99_06660</name>
</gene>
<dbReference type="Proteomes" id="UP000195729">
    <property type="component" value="Chromosome"/>
</dbReference>
<keyword evidence="1" id="KW-1133">Transmembrane helix</keyword>
<protein>
    <recommendedName>
        <fullName evidence="6">DUF2593 domain-containing protein</fullName>
    </recommendedName>
</protein>
<accession>A0A1Y0LIN8</accession>
<feature type="transmembrane region" description="Helical" evidence="1">
    <location>
        <begin position="87"/>
        <end position="106"/>
    </location>
</feature>
<evidence type="ECO:0000313" key="4">
    <source>
        <dbReference type="Proteomes" id="UP000195729"/>
    </source>
</evidence>
<evidence type="ECO:0008006" key="6">
    <source>
        <dbReference type="Google" id="ProtNLM"/>
    </source>
</evidence>
<organism evidence="2 5">
    <name type="scientific">Tatumella citrea</name>
    <name type="common">Pantoea citrea</name>
    <dbReference type="NCBI Taxonomy" id="53336"/>
    <lineage>
        <taxon>Bacteria</taxon>
        <taxon>Pseudomonadati</taxon>
        <taxon>Pseudomonadota</taxon>
        <taxon>Gammaproteobacteria</taxon>
        <taxon>Enterobacterales</taxon>
        <taxon>Erwiniaceae</taxon>
        <taxon>Tatumella</taxon>
    </lineage>
</organism>
<keyword evidence="1" id="KW-0472">Membrane</keyword>
<dbReference type="InterPro" id="IPR019703">
    <property type="entry name" value="YbjO_DH-like"/>
</dbReference>
<feature type="transmembrane region" description="Helical" evidence="1">
    <location>
        <begin position="126"/>
        <end position="144"/>
    </location>
</feature>
<evidence type="ECO:0000256" key="1">
    <source>
        <dbReference type="SAM" id="Phobius"/>
    </source>
</evidence>
<dbReference type="OrthoDB" id="6546659at2"/>
<dbReference type="Proteomes" id="UP000195814">
    <property type="component" value="Chromosome"/>
</dbReference>
<name>A0A1Y0LIN8_TATCI</name>
<dbReference type="Pfam" id="PF10767">
    <property type="entry name" value="YbjO_DH-like"/>
    <property type="match status" value="1"/>
</dbReference>
<dbReference type="RefSeq" id="WP_087487857.1">
    <property type="nucleotide sequence ID" value="NZ_CP015579.1"/>
</dbReference>
<feature type="transmembrane region" description="Helical" evidence="1">
    <location>
        <begin position="12"/>
        <end position="35"/>
    </location>
</feature>
<reference evidence="4 5" key="1">
    <citation type="submission" date="2016-05" db="EMBL/GenBank/DDBJ databases">
        <title>Complete genome sequence of two 2,5-diketo-D-glunonic acid producing strain Tatumella citrea.</title>
        <authorList>
            <person name="Duan C."/>
            <person name="Yang J."/>
            <person name="Yang S."/>
        </authorList>
    </citation>
    <scope>NUCLEOTIDE SEQUENCE [LARGE SCALE GENOMIC DNA]</scope>
    <source>
        <strain evidence="3 4">ATCC 39140</strain>
        <strain evidence="2 5">DSM 13699</strain>
    </source>
</reference>
<dbReference type="EMBL" id="CP015581">
    <property type="protein sequence ID" value="ARU97529.1"/>
    <property type="molecule type" value="Genomic_DNA"/>
</dbReference>
<evidence type="ECO:0000313" key="5">
    <source>
        <dbReference type="Proteomes" id="UP000195814"/>
    </source>
</evidence>
<sequence>MPGRPNKAQNALPAPVITAVLAIILTRLFNLLMFIQQPEGVPRDGVFEELSSLPGYILLFSVLMVLLITELLSAGLLLSGRRSGRSIFTACQCLVLLIAGIIFGWHGLEIAEGVDVADISQLRNHLLLQKIPDMVILLMLYLPASSRHYFRRKP</sequence>
<keyword evidence="1" id="KW-0812">Transmembrane</keyword>
<feature type="transmembrane region" description="Helical" evidence="1">
    <location>
        <begin position="55"/>
        <end position="78"/>
    </location>
</feature>
<dbReference type="KEGG" id="tci:A7K98_06660"/>
<keyword evidence="4" id="KW-1185">Reference proteome</keyword>
<evidence type="ECO:0000313" key="3">
    <source>
        <dbReference type="EMBL" id="ARU97529.1"/>
    </source>
</evidence>
<evidence type="ECO:0000313" key="2">
    <source>
        <dbReference type="EMBL" id="ARU93490.1"/>
    </source>
</evidence>